<evidence type="ECO:0000313" key="2">
    <source>
        <dbReference type="Proteomes" id="UP000184334"/>
    </source>
</evidence>
<dbReference type="PROSITE" id="PS51257">
    <property type="entry name" value="PROKAR_LIPOPROTEIN"/>
    <property type="match status" value="1"/>
</dbReference>
<protein>
    <submittedName>
        <fullName evidence="1">Uncharacterized protein</fullName>
    </submittedName>
</protein>
<dbReference type="Proteomes" id="UP000184334">
    <property type="component" value="Unassembled WGS sequence"/>
</dbReference>
<name>A0A1M4UTY7_MARH1</name>
<dbReference type="EMBL" id="FQUI01000008">
    <property type="protein sequence ID" value="SHE60154.1"/>
    <property type="molecule type" value="Genomic_DNA"/>
</dbReference>
<keyword evidence="2" id="KW-1185">Reference proteome</keyword>
<comment type="caution">
    <text evidence="1">The sequence shown here is derived from an EMBL/GenBank/DDBJ whole genome shotgun (WGS) entry which is preliminary data.</text>
</comment>
<proteinExistence type="predicted"/>
<sequence length="1046" mass="112286">MKKIIIIGLVVILLLSLSSCVKSIKVKAKPKIGVPVAATSITLNDFIKDEDITKILSGATVGPNNAGVKTIKYATGLNVDMSQSFEKIDAFSTSITQKISVPEIGDISPVEINVPTIPGIDSIPFTVPDLSTNPVSPDIGISEINVTDAGINLPDISSLFIPVVGGVGTSASTSTTLDSNGTFTKLSFSSGSLTLNVTNNDNSATVEVDGIIENNDNTKIYASPISLSSGNAGTLNFELINNNISDGATITLRATITGGTGAGGNLDIGSLDFASGTKIKAAEGISYSITKNISQTINANMGTTSFSSVTIDGTFNINIEFPIEWENVNKEFDATILYLYNNNTKNIVLISDSFNSSKELSFTNIELPYDANGIFEFTIDSTFTSDNQTTIDFTKSPTITIIPEINVKNIKGVEINNTQSINIPDNIEAVKLNSGKFVLNISDTIVSSIVANLTYFDGITNITKTFDLNNSSAELNMNGIVLTGGNTTDATVSINSISLDFGNNGLSTTSLTANVNLSNLTLSEATITSNITQDINLPSNIKKVIFGDGDIEITLDNAKFTSISGTLTYDTTNTSMNVSSEGTALIDLANLELGEPSATISIDKIGISSSGGIALGTTLTANIELKNPKIRYAKIQTDENLNINNTQTIEFPSEAKDLLNSITFVGTSNINVEWNNELPVGINVSVKIPEFSIADTFTMKDNNSHTISLTNKTIDLDSPLNFDFEASPANYDDTNNIVTINISDQANYLTLGSTYTLSATINLDYELDASIKPISKDIIPESDPLNFEIPISEDTTLTLNDIDIEGFNAKVTGTIPDSLVNVNNYITLIATYTVNNTVESTTTDIIFNNTSINKDITDFLKTVLKGSNVYMSIKSNDISLSLDDLSNFVFDFNIELTIPLAFTSTKDINLVTINGEKDILGRKPGENNSEIPIDPLIGDNGKLILHLNYNNTTGLTPGLKLIGKNENNQELYEKIIQLKSGENSISIEFTKTDIDKILNNNPYYIDFIGYIPANKSQQFMNSGTLDINAWVEVQTDVNADLLKGGE</sequence>
<evidence type="ECO:0000313" key="1">
    <source>
        <dbReference type="EMBL" id="SHE60154.1"/>
    </source>
</evidence>
<reference evidence="1" key="1">
    <citation type="submission" date="2016-11" db="EMBL/GenBank/DDBJ databases">
        <authorList>
            <person name="Varghese N."/>
            <person name="Submissions S."/>
        </authorList>
    </citation>
    <scope>NUCLEOTIDE SEQUENCE [LARGE SCALE GENOMIC DNA]</scope>
    <source>
        <strain evidence="1">DSM 16785</strain>
    </source>
</reference>
<dbReference type="STRING" id="1122195.SAMN02745164_00773"/>
<dbReference type="OrthoDB" id="49596at2"/>
<organism evidence="1 2">
    <name type="scientific">Marinitoga hydrogenitolerans (strain DSM 16785 / JCM 12826 / AT1271)</name>
    <dbReference type="NCBI Taxonomy" id="1122195"/>
    <lineage>
        <taxon>Bacteria</taxon>
        <taxon>Thermotogati</taxon>
        <taxon>Thermotogota</taxon>
        <taxon>Thermotogae</taxon>
        <taxon>Petrotogales</taxon>
        <taxon>Petrotogaceae</taxon>
        <taxon>Marinitoga</taxon>
    </lineage>
</organism>
<dbReference type="AlphaFoldDB" id="A0A1M4UTY7"/>
<dbReference type="RefSeq" id="WP_072863621.1">
    <property type="nucleotide sequence ID" value="NZ_FQUI01000008.1"/>
</dbReference>
<gene>
    <name evidence="1" type="ORF">SAMN02745164_00773</name>
</gene>
<accession>A0A1M4UTY7</accession>